<feature type="transmembrane region" description="Helical" evidence="1">
    <location>
        <begin position="20"/>
        <end position="42"/>
    </location>
</feature>
<dbReference type="Proteomes" id="UP000199062">
    <property type="component" value="Unassembled WGS sequence"/>
</dbReference>
<keyword evidence="1" id="KW-0472">Membrane</keyword>
<accession>A0A1I6KNJ2</accession>
<evidence type="ECO:0008006" key="4">
    <source>
        <dbReference type="Google" id="ProtNLM"/>
    </source>
</evidence>
<evidence type="ECO:0000256" key="1">
    <source>
        <dbReference type="SAM" id="Phobius"/>
    </source>
</evidence>
<evidence type="ECO:0000313" key="2">
    <source>
        <dbReference type="EMBL" id="SFR92558.1"/>
    </source>
</evidence>
<keyword evidence="3" id="KW-1185">Reference proteome</keyword>
<dbReference type="EMBL" id="FOZK01000001">
    <property type="protein sequence ID" value="SFR92558.1"/>
    <property type="molecule type" value="Genomic_DNA"/>
</dbReference>
<protein>
    <recommendedName>
        <fullName evidence="4">Proteasome lid subunit RPN8/RPN11, contains Jab1/MPN metalloenzyme (JAMM) motif</fullName>
    </recommendedName>
</protein>
<dbReference type="RefSeq" id="WP_089814625.1">
    <property type="nucleotide sequence ID" value="NZ_FOZK01000001.1"/>
</dbReference>
<keyword evidence="1" id="KW-1133">Transmembrane helix</keyword>
<dbReference type="OrthoDB" id="239259at2157"/>
<proteinExistence type="predicted"/>
<evidence type="ECO:0000313" key="3">
    <source>
        <dbReference type="Proteomes" id="UP000199062"/>
    </source>
</evidence>
<sequence length="201" mass="22614">MRPLNRWYDWIEARYSKRSLTRAVVVLTVALLATQLVFVWYFGSVGLSLREIGYDADDRTVVIDGDDEAAFAREYSPDHEVGWCLYGAVNETHVRIDDVVHADPLSKSADRIEFTCVGETADQALAGENPRLIGTVHSHPSKDESELSRVDTMTWGRTSPVVEVMGIYTEEDGVQFFTVRSMISPLAKDVRRPSASFRANR</sequence>
<keyword evidence="1" id="KW-0812">Transmembrane</keyword>
<dbReference type="Gene3D" id="3.40.140.10">
    <property type="entry name" value="Cytidine Deaminase, domain 2"/>
    <property type="match status" value="1"/>
</dbReference>
<gene>
    <name evidence="2" type="ORF">SAMN05216559_1098</name>
</gene>
<dbReference type="AlphaFoldDB" id="A0A1I6KNJ2"/>
<organism evidence="2 3">
    <name type="scientific">Halomicrobium zhouii</name>
    <dbReference type="NCBI Taxonomy" id="767519"/>
    <lineage>
        <taxon>Archaea</taxon>
        <taxon>Methanobacteriati</taxon>
        <taxon>Methanobacteriota</taxon>
        <taxon>Stenosarchaea group</taxon>
        <taxon>Halobacteria</taxon>
        <taxon>Halobacteriales</taxon>
        <taxon>Haloarculaceae</taxon>
        <taxon>Halomicrobium</taxon>
    </lineage>
</organism>
<reference evidence="2 3" key="1">
    <citation type="submission" date="2016-10" db="EMBL/GenBank/DDBJ databases">
        <authorList>
            <person name="de Groot N.N."/>
        </authorList>
    </citation>
    <scope>NUCLEOTIDE SEQUENCE [LARGE SCALE GENOMIC DNA]</scope>
    <source>
        <strain evidence="2 3">CGMCC 1.10457</strain>
    </source>
</reference>
<name>A0A1I6KNJ2_9EURY</name>